<organism evidence="2">
    <name type="scientific">Enterobacter hormaechei subsp. xiangfangensis</name>
    <dbReference type="NCBI Taxonomy" id="1296536"/>
    <lineage>
        <taxon>Bacteria</taxon>
        <taxon>Pseudomonadati</taxon>
        <taxon>Pseudomonadota</taxon>
        <taxon>Gammaproteobacteria</taxon>
        <taxon>Enterobacterales</taxon>
        <taxon>Enterobacteriaceae</taxon>
        <taxon>Enterobacter</taxon>
        <taxon>Enterobacter cloacae complex</taxon>
    </lineage>
</organism>
<protein>
    <submittedName>
        <fullName evidence="2">Uncharacterized protein</fullName>
    </submittedName>
</protein>
<evidence type="ECO:0000313" key="3">
    <source>
        <dbReference type="EMBL" id="BBP49890.1"/>
    </source>
</evidence>
<reference evidence="3" key="2">
    <citation type="submission" date="2019-11" db="EMBL/GenBank/DDBJ databases">
        <title>Complete plasmid sequence of Enterobacter hormaechei subsp. xiangfangensis pMY458-rmtE.</title>
        <authorList>
            <person name="Oshiro S."/>
            <person name="Tada T."/>
            <person name="Kirikae T."/>
        </authorList>
    </citation>
    <scope>NUCLEOTIDE SEQUENCE</scope>
    <source>
        <strain evidence="3">MY458</strain>
        <plasmid evidence="3">pMY458-rmtE</plasmid>
    </source>
</reference>
<geneLocation type="plasmid" evidence="2">
    <name>pMY146-rmtE</name>
</geneLocation>
<evidence type="ECO:0000256" key="1">
    <source>
        <dbReference type="SAM" id="Phobius"/>
    </source>
</evidence>
<keyword evidence="1" id="KW-0812">Transmembrane</keyword>
<reference evidence="4" key="3">
    <citation type="submission" date="2019-11" db="EMBL/GenBank/DDBJ databases">
        <title>Complete plasmid sequence of Enterobacter hormaechei subsp. xiangfangensis pMY460-rmtE.</title>
        <authorList>
            <person name="Oshiro S."/>
            <person name="Tada T."/>
            <person name="Kirikae T."/>
        </authorList>
    </citation>
    <scope>NUCLEOTIDE SEQUENCE</scope>
    <source>
        <strain evidence="4">MY460</strain>
        <plasmid evidence="4">pMY460-rmtE</plasmid>
    </source>
</reference>
<dbReference type="EMBL" id="LC511995">
    <property type="protein sequence ID" value="BBP49761.1"/>
    <property type="molecule type" value="Genomic_DNA"/>
</dbReference>
<dbReference type="AlphaFoldDB" id="A0A5S9M2J9"/>
<keyword evidence="1" id="KW-0472">Membrane</keyword>
<sequence>MSELGELASAGTENTILIRMCYSGIITVMEAYLADIFIRAVKQPSIQRRFVEKYEKYRKGDKFTLSELYTVLENLDKTIEEELNKLTFHNIATVTQLWKVRISRSCLPKLTR</sequence>
<dbReference type="RefSeq" id="WP_172689970.1">
    <property type="nucleotide sequence ID" value="NZ_LC511995.1"/>
</dbReference>
<name>A0A5S9M2J9_9ENTR</name>
<keyword evidence="2" id="KW-0614">Plasmid</keyword>
<geneLocation type="plasmid" evidence="3">
    <name>pMY458-rmtE</name>
</geneLocation>
<feature type="transmembrane region" description="Helical" evidence="1">
    <location>
        <begin position="16"/>
        <end position="38"/>
    </location>
</feature>
<dbReference type="EMBL" id="LC511997">
    <property type="protein sequence ID" value="BBP50307.1"/>
    <property type="molecule type" value="Genomic_DNA"/>
</dbReference>
<accession>A0A5S9M2J9</accession>
<geneLocation type="plasmid" evidence="4">
    <name>pMY460-rmtE</name>
</geneLocation>
<keyword evidence="1" id="KW-1133">Transmembrane helix</keyword>
<reference evidence="2" key="1">
    <citation type="submission" date="2019-11" db="EMBL/GenBank/DDBJ databases">
        <title>Complete plasmid sequence of Enterobacter hormaechei subsp. xiangfangensis pMY146-rmtE.</title>
        <authorList>
            <person name="Oshiro S."/>
            <person name="Tada T."/>
            <person name="Kirikae T."/>
        </authorList>
    </citation>
    <scope>NUCLEOTIDE SEQUENCE</scope>
    <source>
        <strain evidence="2">MY146</strain>
        <plasmid evidence="2">pMY146-rmtE</plasmid>
    </source>
</reference>
<dbReference type="EMBL" id="LC511996">
    <property type="protein sequence ID" value="BBP49890.1"/>
    <property type="molecule type" value="Genomic_DNA"/>
</dbReference>
<evidence type="ECO:0000313" key="2">
    <source>
        <dbReference type="EMBL" id="BBP49761.1"/>
    </source>
</evidence>
<evidence type="ECO:0000313" key="4">
    <source>
        <dbReference type="EMBL" id="BBP50307.1"/>
    </source>
</evidence>
<proteinExistence type="predicted"/>